<name>A0ABQ2HSA1_9BACT</name>
<dbReference type="RefSeq" id="WP_019944037.1">
    <property type="nucleotide sequence ID" value="NZ_BMLI01000001.1"/>
</dbReference>
<dbReference type="InterPro" id="IPR029058">
    <property type="entry name" value="AB_hydrolase_fold"/>
</dbReference>
<proteinExistence type="predicted"/>
<comment type="caution">
    <text evidence="3">The sequence shown here is derived from an EMBL/GenBank/DDBJ whole genome shotgun (WGS) entry which is preliminary data.</text>
</comment>
<keyword evidence="1" id="KW-0378">Hydrolase</keyword>
<gene>
    <name evidence="3" type="ORF">GCM10010967_20240</name>
</gene>
<protein>
    <submittedName>
        <fullName evidence="3">Arylesterase</fullName>
    </submittedName>
</protein>
<keyword evidence="4" id="KW-1185">Reference proteome</keyword>
<evidence type="ECO:0000259" key="2">
    <source>
        <dbReference type="Pfam" id="PF00561"/>
    </source>
</evidence>
<dbReference type="Pfam" id="PF00561">
    <property type="entry name" value="Abhydrolase_1"/>
    <property type="match status" value="1"/>
</dbReference>
<dbReference type="SUPFAM" id="SSF53474">
    <property type="entry name" value="alpha/beta-Hydrolases"/>
    <property type="match status" value="1"/>
</dbReference>
<accession>A0ABQ2HSA1</accession>
<dbReference type="Proteomes" id="UP000632339">
    <property type="component" value="Unassembled WGS sequence"/>
</dbReference>
<dbReference type="PRINTS" id="PR00111">
    <property type="entry name" value="ABHYDROLASE"/>
</dbReference>
<reference evidence="4" key="1">
    <citation type="journal article" date="2019" name="Int. J. Syst. Evol. Microbiol.">
        <title>The Global Catalogue of Microorganisms (GCM) 10K type strain sequencing project: providing services to taxonomists for standard genome sequencing and annotation.</title>
        <authorList>
            <consortium name="The Broad Institute Genomics Platform"/>
            <consortium name="The Broad Institute Genome Sequencing Center for Infectious Disease"/>
            <person name="Wu L."/>
            <person name="Ma J."/>
        </authorList>
    </citation>
    <scope>NUCLEOTIDE SEQUENCE [LARGE SCALE GENOMIC DNA]</scope>
    <source>
        <strain evidence="4">CGMCC 1.6375</strain>
    </source>
</reference>
<sequence length="294" mass="32594">MRWIESNAGVADGGEPVKLLVHEVGQGKPVVFISGWPLSHEMWEYQFNVLPKHGIRCIAYDRRGFGKSDKPWNGYDYDTLAGDLKSVIDGLDLHDVTLVGFSMGGGEVVRYLSKYGSGKIAKAVLVSTVLPYMLHTDDNPEGLPQEMFDGFVKDIEDDRPKFLAGFAKDFYGNGFMNNAVSDEILQWHGMLALQGSGRATTQCIRSFSATDFRNEISLLDIPVLIIHGEDDKTVPIDASSNRTSAMLPGAEYIVYESAPHGLFVTHKERLNENLVQFINQEVVTISNPYTDIAT</sequence>
<dbReference type="InterPro" id="IPR000073">
    <property type="entry name" value="AB_hydrolase_1"/>
</dbReference>
<organism evidence="3 4">
    <name type="scientific">Dyadobacter beijingensis</name>
    <dbReference type="NCBI Taxonomy" id="365489"/>
    <lineage>
        <taxon>Bacteria</taxon>
        <taxon>Pseudomonadati</taxon>
        <taxon>Bacteroidota</taxon>
        <taxon>Cytophagia</taxon>
        <taxon>Cytophagales</taxon>
        <taxon>Spirosomataceae</taxon>
        <taxon>Dyadobacter</taxon>
    </lineage>
</organism>
<dbReference type="Gene3D" id="3.40.50.1820">
    <property type="entry name" value="alpha/beta hydrolase"/>
    <property type="match status" value="1"/>
</dbReference>
<feature type="domain" description="AB hydrolase-1" evidence="2">
    <location>
        <begin position="28"/>
        <end position="266"/>
    </location>
</feature>
<dbReference type="InterPro" id="IPR050266">
    <property type="entry name" value="AB_hydrolase_sf"/>
</dbReference>
<dbReference type="PANTHER" id="PTHR43798:SF31">
    <property type="entry name" value="AB HYDROLASE SUPERFAMILY PROTEIN YCLE"/>
    <property type="match status" value="1"/>
</dbReference>
<evidence type="ECO:0000313" key="4">
    <source>
        <dbReference type="Proteomes" id="UP000632339"/>
    </source>
</evidence>
<evidence type="ECO:0000256" key="1">
    <source>
        <dbReference type="ARBA" id="ARBA00022801"/>
    </source>
</evidence>
<dbReference type="EMBL" id="BMLI01000001">
    <property type="protein sequence ID" value="GGM87641.1"/>
    <property type="molecule type" value="Genomic_DNA"/>
</dbReference>
<evidence type="ECO:0000313" key="3">
    <source>
        <dbReference type="EMBL" id="GGM87641.1"/>
    </source>
</evidence>
<dbReference type="PANTHER" id="PTHR43798">
    <property type="entry name" value="MONOACYLGLYCEROL LIPASE"/>
    <property type="match status" value="1"/>
</dbReference>